<feature type="coiled-coil region" evidence="1">
    <location>
        <begin position="117"/>
        <end position="144"/>
    </location>
</feature>
<sequence>MGRLPRDIEHLRNQAIMESIESGLTNINVIAHDLHGKPGFDRSTFSNTYSSVRDYFLRHNIALNPAPTTRSYALPITAKAKSPIQAFIDQYQISLPIGYVREFDRFIKALLVIVKPVEEQTARVPELEQKIKELENTISDLLSRSPDDKLKEENARLSGIVEKQAGMITKWKMDNGYCGGRAITADSHLVVGAGRG</sequence>
<keyword evidence="1" id="KW-0175">Coiled coil</keyword>
<dbReference type="Proteomes" id="UP000176431">
    <property type="component" value="Unassembled WGS sequence"/>
</dbReference>
<evidence type="ECO:0000313" key="3">
    <source>
        <dbReference type="Proteomes" id="UP000176431"/>
    </source>
</evidence>
<reference evidence="2 3" key="1">
    <citation type="journal article" date="2016" name="Nat. Commun.">
        <title>Thousands of microbial genomes shed light on interconnected biogeochemical processes in an aquifer system.</title>
        <authorList>
            <person name="Anantharaman K."/>
            <person name="Brown C.T."/>
            <person name="Hug L.A."/>
            <person name="Sharon I."/>
            <person name="Castelle C.J."/>
            <person name="Probst A.J."/>
            <person name="Thomas B.C."/>
            <person name="Singh A."/>
            <person name="Wilkins M.J."/>
            <person name="Karaoz U."/>
            <person name="Brodie E.L."/>
            <person name="Williams K.H."/>
            <person name="Hubbard S.S."/>
            <person name="Banfield J.F."/>
        </authorList>
    </citation>
    <scope>NUCLEOTIDE SEQUENCE [LARGE SCALE GENOMIC DNA]</scope>
</reference>
<evidence type="ECO:0000256" key="1">
    <source>
        <dbReference type="SAM" id="Coils"/>
    </source>
</evidence>
<comment type="caution">
    <text evidence="2">The sequence shown here is derived from an EMBL/GenBank/DDBJ whole genome shotgun (WGS) entry which is preliminary data.</text>
</comment>
<dbReference type="EMBL" id="MEYK01000036">
    <property type="protein sequence ID" value="OGD24685.1"/>
    <property type="molecule type" value="Genomic_DNA"/>
</dbReference>
<organism evidence="2 3">
    <name type="scientific">Candidatus Azambacteria bacterium RIFCSPHIGHO2_01_FULL_40_24</name>
    <dbReference type="NCBI Taxonomy" id="1797301"/>
    <lineage>
        <taxon>Bacteria</taxon>
        <taxon>Candidatus Azamiibacteriota</taxon>
    </lineage>
</organism>
<accession>A0A1F5B234</accession>
<evidence type="ECO:0000313" key="2">
    <source>
        <dbReference type="EMBL" id="OGD24685.1"/>
    </source>
</evidence>
<proteinExistence type="predicted"/>
<protein>
    <submittedName>
        <fullName evidence="2">Uncharacterized protein</fullName>
    </submittedName>
</protein>
<gene>
    <name evidence="2" type="ORF">A2819_03040</name>
</gene>
<dbReference type="AlphaFoldDB" id="A0A1F5B234"/>
<name>A0A1F5B234_9BACT</name>